<dbReference type="AlphaFoldDB" id="A0A9D9D520"/>
<reference evidence="5" key="2">
    <citation type="journal article" date="2021" name="PeerJ">
        <title>Extensive microbial diversity within the chicken gut microbiome revealed by metagenomics and culture.</title>
        <authorList>
            <person name="Gilroy R."/>
            <person name="Ravi A."/>
            <person name="Getino M."/>
            <person name="Pursley I."/>
            <person name="Horton D.L."/>
            <person name="Alikhan N.F."/>
            <person name="Baker D."/>
            <person name="Gharbi K."/>
            <person name="Hall N."/>
            <person name="Watson M."/>
            <person name="Adriaenssens E.M."/>
            <person name="Foster-Nyarko E."/>
            <person name="Jarju S."/>
            <person name="Secka A."/>
            <person name="Antonio M."/>
            <person name="Oren A."/>
            <person name="Chaudhuri R.R."/>
            <person name="La Ragione R."/>
            <person name="Hildebrand F."/>
            <person name="Pallen M.J."/>
        </authorList>
    </citation>
    <scope>NUCLEOTIDE SEQUENCE</scope>
    <source>
        <strain evidence="5">1748</strain>
    </source>
</reference>
<dbReference type="InterPro" id="IPR003439">
    <property type="entry name" value="ABC_transporter-like_ATP-bd"/>
</dbReference>
<evidence type="ECO:0000256" key="3">
    <source>
        <dbReference type="ARBA" id="ARBA00022840"/>
    </source>
</evidence>
<dbReference type="PROSITE" id="PS00211">
    <property type="entry name" value="ABC_TRANSPORTER_1"/>
    <property type="match status" value="1"/>
</dbReference>
<organism evidence="5 6">
    <name type="scientific">Candidatus Scatoplasma merdavium</name>
    <dbReference type="NCBI Taxonomy" id="2840932"/>
    <lineage>
        <taxon>Bacteria</taxon>
        <taxon>Bacillati</taxon>
        <taxon>Bacillota</taxon>
        <taxon>Bacilli</taxon>
        <taxon>Bacillales</taxon>
        <taxon>Candidatus Scatoplasma</taxon>
    </lineage>
</organism>
<dbReference type="PANTHER" id="PTHR42939:SF1">
    <property type="entry name" value="ABC TRANSPORTER ATP-BINDING PROTEIN ALBC-RELATED"/>
    <property type="match status" value="1"/>
</dbReference>
<dbReference type="InterPro" id="IPR017871">
    <property type="entry name" value="ABC_transporter-like_CS"/>
</dbReference>
<feature type="domain" description="ABC transporter" evidence="4">
    <location>
        <begin position="7"/>
        <end position="196"/>
    </location>
</feature>
<dbReference type="InterPro" id="IPR051782">
    <property type="entry name" value="ABC_Transporter_VariousFunc"/>
</dbReference>
<dbReference type="PANTHER" id="PTHR42939">
    <property type="entry name" value="ABC TRANSPORTER ATP-BINDING PROTEIN ALBC-RELATED"/>
    <property type="match status" value="1"/>
</dbReference>
<dbReference type="Pfam" id="PF00005">
    <property type="entry name" value="ABC_tran"/>
    <property type="match status" value="1"/>
</dbReference>
<dbReference type="Gene3D" id="3.40.50.300">
    <property type="entry name" value="P-loop containing nucleotide triphosphate hydrolases"/>
    <property type="match status" value="1"/>
</dbReference>
<dbReference type="GO" id="GO:0016887">
    <property type="term" value="F:ATP hydrolysis activity"/>
    <property type="evidence" value="ECO:0007669"/>
    <property type="project" value="InterPro"/>
</dbReference>
<evidence type="ECO:0000313" key="5">
    <source>
        <dbReference type="EMBL" id="MBO8414056.1"/>
    </source>
</evidence>
<dbReference type="Proteomes" id="UP000823629">
    <property type="component" value="Unassembled WGS sequence"/>
</dbReference>
<reference evidence="5" key="1">
    <citation type="submission" date="2020-10" db="EMBL/GenBank/DDBJ databases">
        <authorList>
            <person name="Gilroy R."/>
        </authorList>
    </citation>
    <scope>NUCLEOTIDE SEQUENCE</scope>
    <source>
        <strain evidence="5">1748</strain>
    </source>
</reference>
<dbReference type="CDD" id="cd03230">
    <property type="entry name" value="ABC_DR_subfamily_A"/>
    <property type="match status" value="1"/>
</dbReference>
<comment type="caution">
    <text evidence="5">The sequence shown here is derived from an EMBL/GenBank/DDBJ whole genome shotgun (WGS) entry which is preliminary data.</text>
</comment>
<sequence>MEEVKSILIKDLHKSYGNKEVLKGINLEVNQGELFGFIGRNGVGKSTTIDCCIGLKPFNSGEIYIDGMSIKDKPLQVKDRIGYSSSEPITYEEMTGYGYLEFIASIYRLDSSLFLKNFALLSKRFDLQGSDLYKPIKEYSHGMKQKVSLIASLIHSPSIWVLDEPTVGLDPFTSNSLIETMKEYVKSGKTCFVATHN</sequence>
<dbReference type="SUPFAM" id="SSF52540">
    <property type="entry name" value="P-loop containing nucleoside triphosphate hydrolases"/>
    <property type="match status" value="1"/>
</dbReference>
<feature type="non-terminal residue" evidence="5">
    <location>
        <position position="197"/>
    </location>
</feature>
<name>A0A9D9D520_9BACL</name>
<evidence type="ECO:0000313" key="6">
    <source>
        <dbReference type="Proteomes" id="UP000823629"/>
    </source>
</evidence>
<evidence type="ECO:0000256" key="1">
    <source>
        <dbReference type="ARBA" id="ARBA00022448"/>
    </source>
</evidence>
<keyword evidence="3 5" id="KW-0067">ATP-binding</keyword>
<dbReference type="InterPro" id="IPR027417">
    <property type="entry name" value="P-loop_NTPase"/>
</dbReference>
<accession>A0A9D9D520</accession>
<dbReference type="EMBL" id="JADING010000029">
    <property type="protein sequence ID" value="MBO8414056.1"/>
    <property type="molecule type" value="Genomic_DNA"/>
</dbReference>
<evidence type="ECO:0000259" key="4">
    <source>
        <dbReference type="PROSITE" id="PS50893"/>
    </source>
</evidence>
<keyword evidence="2" id="KW-0547">Nucleotide-binding</keyword>
<protein>
    <submittedName>
        <fullName evidence="5">ABC transporter ATP-binding protein</fullName>
    </submittedName>
</protein>
<evidence type="ECO:0000256" key="2">
    <source>
        <dbReference type="ARBA" id="ARBA00022741"/>
    </source>
</evidence>
<proteinExistence type="predicted"/>
<dbReference type="PROSITE" id="PS50893">
    <property type="entry name" value="ABC_TRANSPORTER_2"/>
    <property type="match status" value="1"/>
</dbReference>
<keyword evidence="1" id="KW-0813">Transport</keyword>
<dbReference type="GO" id="GO:0005524">
    <property type="term" value="F:ATP binding"/>
    <property type="evidence" value="ECO:0007669"/>
    <property type="project" value="UniProtKB-KW"/>
</dbReference>
<gene>
    <name evidence="5" type="ORF">IAC78_01040</name>
</gene>